<feature type="transmembrane region" description="Helical" evidence="1">
    <location>
        <begin position="24"/>
        <end position="43"/>
    </location>
</feature>
<keyword evidence="3" id="KW-1185">Reference proteome</keyword>
<sequence length="72" mass="8032">MINEEYDDDDGDNERFRVSCIKSLLAFNISSLAACCSFALRIISIDEPATKSSLIPNADFNLSLRLRFISAN</sequence>
<proteinExistence type="predicted"/>
<dbReference type="Proteomes" id="UP000887458">
    <property type="component" value="Unassembled WGS sequence"/>
</dbReference>
<protein>
    <submittedName>
        <fullName evidence="2">Uncharacterized protein</fullName>
    </submittedName>
</protein>
<evidence type="ECO:0000313" key="2">
    <source>
        <dbReference type="EMBL" id="KAH9423720.1"/>
    </source>
</evidence>
<gene>
    <name evidence="2" type="ORF">DERP_005301</name>
</gene>
<name>A0ABQ8JMQ4_DERPT</name>
<evidence type="ECO:0000313" key="3">
    <source>
        <dbReference type="Proteomes" id="UP000887458"/>
    </source>
</evidence>
<keyword evidence="1" id="KW-0472">Membrane</keyword>
<comment type="caution">
    <text evidence="2">The sequence shown here is derived from an EMBL/GenBank/DDBJ whole genome shotgun (WGS) entry which is preliminary data.</text>
</comment>
<organism evidence="2 3">
    <name type="scientific">Dermatophagoides pteronyssinus</name>
    <name type="common">European house dust mite</name>
    <dbReference type="NCBI Taxonomy" id="6956"/>
    <lineage>
        <taxon>Eukaryota</taxon>
        <taxon>Metazoa</taxon>
        <taxon>Ecdysozoa</taxon>
        <taxon>Arthropoda</taxon>
        <taxon>Chelicerata</taxon>
        <taxon>Arachnida</taxon>
        <taxon>Acari</taxon>
        <taxon>Acariformes</taxon>
        <taxon>Sarcoptiformes</taxon>
        <taxon>Astigmata</taxon>
        <taxon>Psoroptidia</taxon>
        <taxon>Analgoidea</taxon>
        <taxon>Pyroglyphidae</taxon>
        <taxon>Dermatophagoidinae</taxon>
        <taxon>Dermatophagoides</taxon>
    </lineage>
</organism>
<keyword evidence="1" id="KW-0812">Transmembrane</keyword>
<dbReference type="EMBL" id="NJHN03000031">
    <property type="protein sequence ID" value="KAH9423720.1"/>
    <property type="molecule type" value="Genomic_DNA"/>
</dbReference>
<reference evidence="2 3" key="2">
    <citation type="journal article" date="2022" name="Mol. Biol. Evol.">
        <title>Comparative Genomics Reveals Insights into the Divergent Evolution of Astigmatic Mites and Household Pest Adaptations.</title>
        <authorList>
            <person name="Xiong Q."/>
            <person name="Wan A.T."/>
            <person name="Liu X."/>
            <person name="Fung C.S."/>
            <person name="Xiao X."/>
            <person name="Malainual N."/>
            <person name="Hou J."/>
            <person name="Wang L."/>
            <person name="Wang M."/>
            <person name="Yang K.Y."/>
            <person name="Cui Y."/>
            <person name="Leung E.L."/>
            <person name="Nong W."/>
            <person name="Shin S.K."/>
            <person name="Au S.W."/>
            <person name="Jeong K.Y."/>
            <person name="Chew F.T."/>
            <person name="Hui J.H."/>
            <person name="Leung T.F."/>
            <person name="Tungtrongchitr A."/>
            <person name="Zhong N."/>
            <person name="Liu Z."/>
            <person name="Tsui S.K."/>
        </authorList>
    </citation>
    <scope>NUCLEOTIDE SEQUENCE [LARGE SCALE GENOMIC DNA]</scope>
    <source>
        <strain evidence="2">Derp</strain>
    </source>
</reference>
<evidence type="ECO:0000256" key="1">
    <source>
        <dbReference type="SAM" id="Phobius"/>
    </source>
</evidence>
<keyword evidence="1" id="KW-1133">Transmembrane helix</keyword>
<accession>A0ABQ8JMQ4</accession>
<reference evidence="2 3" key="1">
    <citation type="journal article" date="2018" name="J. Allergy Clin. Immunol.">
        <title>High-quality assembly of Dermatophagoides pteronyssinus genome and transcriptome reveals a wide range of novel allergens.</title>
        <authorList>
            <person name="Liu X.Y."/>
            <person name="Yang K.Y."/>
            <person name="Wang M.Q."/>
            <person name="Kwok J.S."/>
            <person name="Zeng X."/>
            <person name="Yang Z."/>
            <person name="Xiao X.J."/>
            <person name="Lau C.P."/>
            <person name="Li Y."/>
            <person name="Huang Z.M."/>
            <person name="Ba J.G."/>
            <person name="Yim A.K."/>
            <person name="Ouyang C.Y."/>
            <person name="Ngai S.M."/>
            <person name="Chan T.F."/>
            <person name="Leung E.L."/>
            <person name="Liu L."/>
            <person name="Liu Z.G."/>
            <person name="Tsui S.K."/>
        </authorList>
    </citation>
    <scope>NUCLEOTIDE SEQUENCE [LARGE SCALE GENOMIC DNA]</scope>
    <source>
        <strain evidence="2">Derp</strain>
    </source>
</reference>